<evidence type="ECO:0000313" key="3">
    <source>
        <dbReference type="Proteomes" id="UP001623330"/>
    </source>
</evidence>
<comment type="caution">
    <text evidence="2">The sequence shown here is derived from an EMBL/GenBank/DDBJ whole genome shotgun (WGS) entry which is preliminary data.</text>
</comment>
<keyword evidence="3" id="KW-1185">Reference proteome</keyword>
<dbReference type="InterPro" id="IPR051207">
    <property type="entry name" value="ComplexI_NDUFA9_subunit"/>
</dbReference>
<protein>
    <recommendedName>
        <fullName evidence="1">NAD-dependent epimerase/dehydratase domain-containing protein</fullName>
    </recommendedName>
</protein>
<accession>A0ABR4NPM6</accession>
<feature type="domain" description="NAD-dependent epimerase/dehydratase" evidence="1">
    <location>
        <begin position="5"/>
        <end position="78"/>
    </location>
</feature>
<dbReference type="EMBL" id="JBEVYD010000010">
    <property type="protein sequence ID" value="KAL3230057.1"/>
    <property type="molecule type" value="Genomic_DNA"/>
</dbReference>
<dbReference type="InterPro" id="IPR036291">
    <property type="entry name" value="NAD(P)-bd_dom_sf"/>
</dbReference>
<evidence type="ECO:0000259" key="1">
    <source>
        <dbReference type="Pfam" id="PF01370"/>
    </source>
</evidence>
<dbReference type="PANTHER" id="PTHR12126:SF16">
    <property type="entry name" value="MIOREX COMPLEX COMPONENT 2"/>
    <property type="match status" value="1"/>
</dbReference>
<organism evidence="2 3">
    <name type="scientific">Nakaseomyces bracarensis</name>
    <dbReference type="NCBI Taxonomy" id="273131"/>
    <lineage>
        <taxon>Eukaryota</taxon>
        <taxon>Fungi</taxon>
        <taxon>Dikarya</taxon>
        <taxon>Ascomycota</taxon>
        <taxon>Saccharomycotina</taxon>
        <taxon>Saccharomycetes</taxon>
        <taxon>Saccharomycetales</taxon>
        <taxon>Saccharomycetaceae</taxon>
        <taxon>Nakaseomyces</taxon>
    </lineage>
</organism>
<dbReference type="Proteomes" id="UP001623330">
    <property type="component" value="Unassembled WGS sequence"/>
</dbReference>
<evidence type="ECO:0000313" key="2">
    <source>
        <dbReference type="EMBL" id="KAL3230057.1"/>
    </source>
</evidence>
<dbReference type="InterPro" id="IPR001509">
    <property type="entry name" value="Epimerase_deHydtase"/>
</dbReference>
<reference evidence="2 3" key="1">
    <citation type="submission" date="2024-05" db="EMBL/GenBank/DDBJ databases">
        <title>Long read based assembly of the Candida bracarensis genome reveals expanded adhesin content.</title>
        <authorList>
            <person name="Marcet-Houben M."/>
            <person name="Ksiezopolska E."/>
            <person name="Gabaldon T."/>
        </authorList>
    </citation>
    <scope>NUCLEOTIDE SEQUENCE [LARGE SCALE GENOMIC DNA]</scope>
    <source>
        <strain evidence="2 3">CBM6</strain>
    </source>
</reference>
<proteinExistence type="predicted"/>
<dbReference type="Gene3D" id="3.40.50.720">
    <property type="entry name" value="NAD(P)-binding Rossmann-like Domain"/>
    <property type="match status" value="1"/>
</dbReference>
<sequence>MQSLIVFGGNGFLGKRICQEAIKQGLKVTSISRSGQPPRYSTAGDLKWIEQVKWASGDVFEPETYKDKLAEADNVVHSMGILLENENYKRSLNGEGFKFNLGSNPLDKHDSSNFTYQRMNKESALILANAFKEVKSNDSRGAFAYISADNWFPLIPEEYITSKREAESQLLRFNEFRPIIVRPGYMFDEYRGIGDKREYMRSALDLLNWTNRTFLNSKIRCVNNIIRPTVSTQQVSRSLISKIMDPNFKGIMYLEDLLKRQKL</sequence>
<dbReference type="SUPFAM" id="SSF51735">
    <property type="entry name" value="NAD(P)-binding Rossmann-fold domains"/>
    <property type="match status" value="1"/>
</dbReference>
<dbReference type="PANTHER" id="PTHR12126">
    <property type="entry name" value="NADH-UBIQUINONE OXIDOREDUCTASE 39 KDA SUBUNIT-RELATED"/>
    <property type="match status" value="1"/>
</dbReference>
<name>A0ABR4NPM6_9SACH</name>
<gene>
    <name evidence="2" type="ORF">RNJ44_01420</name>
</gene>
<dbReference type="Pfam" id="PF01370">
    <property type="entry name" value="Epimerase"/>
    <property type="match status" value="1"/>
</dbReference>